<dbReference type="Proteomes" id="UP000001660">
    <property type="component" value="Chromosome"/>
</dbReference>
<dbReference type="InterPro" id="IPR003593">
    <property type="entry name" value="AAA+_ATPase"/>
</dbReference>
<dbReference type="HOGENOM" id="CLU_016564_1_0_0"/>
<evidence type="ECO:0000313" key="5">
    <source>
        <dbReference type="EMBL" id="CBK41940.1"/>
    </source>
</evidence>
<dbReference type="KEGG" id="nde:NIDE2224"/>
<reference evidence="5 6" key="1">
    <citation type="journal article" date="2010" name="Proc. Natl. Acad. Sci. U.S.A.">
        <title>A Nitrospira metagenome illuminates the physiology and evolution of globally important nitrite-oxidizing bacteria.</title>
        <authorList>
            <person name="Lucker S."/>
            <person name="Wagner M."/>
            <person name="Maixner F."/>
            <person name="Pelletier E."/>
            <person name="Koch H."/>
            <person name="Vacherie B."/>
            <person name="Rattei T."/>
            <person name="Sinninghe Damste J."/>
            <person name="Spieck E."/>
            <person name="Le Paslier D."/>
            <person name="Daims H."/>
        </authorList>
    </citation>
    <scope>NUCLEOTIDE SEQUENCE [LARGE SCALE GENOMIC DNA]</scope>
</reference>
<dbReference type="InterPro" id="IPR003959">
    <property type="entry name" value="ATPase_AAA_core"/>
</dbReference>
<keyword evidence="2" id="KW-0547">Nucleotide-binding</keyword>
<dbReference type="STRING" id="330214.NIDE2224"/>
<dbReference type="OrthoDB" id="9806903at2"/>
<sequence length="643" mass="70011">MSDRAAYDTWVQANQRRLVGEFDRLKARLTGGESAGATGDTIDEIDAEEPAPAAIDVIANLFGLSRFERDVLLLCAGVEMNSELAHACGEALGSGHRPSVTFGLALAALEAPHWSALTPVGPLRRWRLVELDESPGVANARLRIDERVLHYLAGVNYLDPRLRPLLHTRRPGELLAVAHRQTAATILSAIEAGRSSSGLVLLTGDDLQGQGDVAAFVASELGLQLYVFPAALVPTSASEIEALAMLWQREAFLLHAALLVECAEHEVPKQAGNFVDQLGGLVFVIGQELPSFARPAVSQVVNRPQAVEQRALWEQALGQDAALVNGSLDGVSWQFRLSAGTIATTGAQVRKRLAGEERPEGLLWRACQAAGRSKLDDLAQRIEPVADWAALIVSVPQQTTLRAMAAQVRHRLTVYQDWGFGSHGTRGLGITALFAGESGTGKTMAAEVLANELSLDLYRIDLSAVVSKYIGETERNLRRLFDAADESGAILLFDEADALFGKRSEVKDSHDRYANIEVSYLLQRMEAYRGLAILTTNMKAALDQAFHRRLRFVVHFPFPDAAQREAIWRTMFPTSAPVEGLDYPKLARLHMAGGSIRNIALNAAFLAAQVREPLRMGHLLQAAQSEAAKRDRPLSDAETRGWV</sequence>
<dbReference type="SMART" id="SM00382">
    <property type="entry name" value="AAA"/>
    <property type="match status" value="1"/>
</dbReference>
<evidence type="ECO:0000256" key="2">
    <source>
        <dbReference type="ARBA" id="ARBA00022741"/>
    </source>
</evidence>
<feature type="domain" description="AAA+ ATPase" evidence="4">
    <location>
        <begin position="428"/>
        <end position="560"/>
    </location>
</feature>
<gene>
    <name evidence="5" type="ORF">NIDE2224</name>
</gene>
<dbReference type="CDD" id="cd19481">
    <property type="entry name" value="RecA-like_protease"/>
    <property type="match status" value="1"/>
</dbReference>
<dbReference type="PANTHER" id="PTHR23073">
    <property type="entry name" value="26S PROTEASOME REGULATORY SUBUNIT"/>
    <property type="match status" value="1"/>
</dbReference>
<evidence type="ECO:0000256" key="1">
    <source>
        <dbReference type="ARBA" id="ARBA00006914"/>
    </source>
</evidence>
<protein>
    <submittedName>
        <fullName evidence="5">Putative ATPase, AAA family</fullName>
    </submittedName>
</protein>
<evidence type="ECO:0000259" key="4">
    <source>
        <dbReference type="SMART" id="SM00382"/>
    </source>
</evidence>
<dbReference type="EMBL" id="FP929003">
    <property type="protein sequence ID" value="CBK41940.1"/>
    <property type="molecule type" value="Genomic_DNA"/>
</dbReference>
<comment type="similarity">
    <text evidence="1">Belongs to the AAA ATPase family.</text>
</comment>
<dbReference type="AlphaFoldDB" id="D8P983"/>
<dbReference type="Pfam" id="PF00004">
    <property type="entry name" value="AAA"/>
    <property type="match status" value="1"/>
</dbReference>
<evidence type="ECO:0000313" key="6">
    <source>
        <dbReference type="Proteomes" id="UP000001660"/>
    </source>
</evidence>
<dbReference type="InterPro" id="IPR027417">
    <property type="entry name" value="P-loop_NTPase"/>
</dbReference>
<dbReference type="InterPro" id="IPR054472">
    <property type="entry name" value="WHD"/>
</dbReference>
<dbReference type="SUPFAM" id="SSF52540">
    <property type="entry name" value="P-loop containing nucleoside triphosphate hydrolases"/>
    <property type="match status" value="1"/>
</dbReference>
<keyword evidence="3" id="KW-0067">ATP-binding</keyword>
<organism evidence="5 6">
    <name type="scientific">Nitrospira defluvii</name>
    <dbReference type="NCBI Taxonomy" id="330214"/>
    <lineage>
        <taxon>Bacteria</taxon>
        <taxon>Pseudomonadati</taxon>
        <taxon>Nitrospirota</taxon>
        <taxon>Nitrospiria</taxon>
        <taxon>Nitrospirales</taxon>
        <taxon>Nitrospiraceae</taxon>
        <taxon>Nitrospira</taxon>
    </lineage>
</organism>
<name>D8P983_9BACT</name>
<dbReference type="GO" id="GO:0016887">
    <property type="term" value="F:ATP hydrolysis activity"/>
    <property type="evidence" value="ECO:0007669"/>
    <property type="project" value="InterPro"/>
</dbReference>
<accession>D8P983</accession>
<proteinExistence type="inferred from homology"/>
<dbReference type="eggNOG" id="COG0464">
    <property type="taxonomic scope" value="Bacteria"/>
</dbReference>
<dbReference type="Gene3D" id="3.40.50.300">
    <property type="entry name" value="P-loop containing nucleotide triphosphate hydrolases"/>
    <property type="match status" value="1"/>
</dbReference>
<keyword evidence="6" id="KW-1185">Reference proteome</keyword>
<dbReference type="InterPro" id="IPR050221">
    <property type="entry name" value="26S_Proteasome_ATPase"/>
</dbReference>
<dbReference type="GO" id="GO:0005524">
    <property type="term" value="F:ATP binding"/>
    <property type="evidence" value="ECO:0007669"/>
    <property type="project" value="UniProtKB-KW"/>
</dbReference>
<dbReference type="Pfam" id="PF22977">
    <property type="entry name" value="WHD"/>
    <property type="match status" value="1"/>
</dbReference>
<evidence type="ECO:0000256" key="3">
    <source>
        <dbReference type="ARBA" id="ARBA00022840"/>
    </source>
</evidence>